<keyword evidence="5 7" id="KW-0472">Membrane</keyword>
<name>A0AAV5HMV1_9ROSI</name>
<evidence type="ECO:0000256" key="2">
    <source>
        <dbReference type="ARBA" id="ARBA00009074"/>
    </source>
</evidence>
<feature type="transmembrane region" description="Helical" evidence="7">
    <location>
        <begin position="214"/>
        <end position="236"/>
    </location>
</feature>
<dbReference type="AlphaFoldDB" id="A0AAV5HMV1"/>
<protein>
    <submittedName>
        <fullName evidence="8">Uncharacterized protein</fullName>
    </submittedName>
</protein>
<reference evidence="8 9" key="1">
    <citation type="journal article" date="2021" name="Commun. Biol.">
        <title>The genome of Shorea leprosula (Dipterocarpaceae) highlights the ecological relevance of drought in aseasonal tropical rainforests.</title>
        <authorList>
            <person name="Ng K.K.S."/>
            <person name="Kobayashi M.J."/>
            <person name="Fawcett J.A."/>
            <person name="Hatakeyama M."/>
            <person name="Paape T."/>
            <person name="Ng C.H."/>
            <person name="Ang C.C."/>
            <person name="Tnah L.H."/>
            <person name="Lee C.T."/>
            <person name="Nishiyama T."/>
            <person name="Sese J."/>
            <person name="O'Brien M.J."/>
            <person name="Copetti D."/>
            <person name="Mohd Noor M.I."/>
            <person name="Ong R.C."/>
            <person name="Putra M."/>
            <person name="Sireger I.Z."/>
            <person name="Indrioko S."/>
            <person name="Kosugi Y."/>
            <person name="Izuno A."/>
            <person name="Isagi Y."/>
            <person name="Lee S.L."/>
            <person name="Shimizu K.K."/>
        </authorList>
    </citation>
    <scope>NUCLEOTIDE SEQUENCE [LARGE SCALE GENOMIC DNA]</scope>
    <source>
        <strain evidence="8">214</strain>
    </source>
</reference>
<comment type="subcellular location">
    <subcellularLocation>
        <location evidence="1">Membrane</location>
    </subcellularLocation>
</comment>
<sequence>MSKMIGKKTESIFTNPITGRSRTQRGRNLSSKSSNNVNEEYKEAFRTKSYIEMWSKAQHQLERTGLEKFSSSTLPLHHLSDFLLEPTQETLIDMMERLKIHQLLADYFKASFEACNTCELLLKSIHKTRANYQKIKRVIKISKRVHEFPDSTDDHCGGTAVIFKELAGFVLLKNPLLIISPMKFGEIHDTNMELLHKLTSKQKKIKRRTKLKRLCKRIGGVGLVVSHSALVAALLVLAFHSMIGIIAAPGLIACFLGFPKKKTRSGAKRVESSLLERLDVQLDIAAKGTFIQINDFDTMSRLVWRLYDEIEHLKAIAKTCVRNGKIEVLKEVVREFGMHESSFLEQLEELEENIYLCFHTINRSRRLVIEKIIDTQPESKT</sequence>
<feature type="compositionally biased region" description="Polar residues" evidence="6">
    <location>
        <begin position="11"/>
        <end position="35"/>
    </location>
</feature>
<dbReference type="EMBL" id="BPVZ01000004">
    <property type="protein sequence ID" value="GKU90143.1"/>
    <property type="molecule type" value="Genomic_DNA"/>
</dbReference>
<feature type="region of interest" description="Disordered" evidence="6">
    <location>
        <begin position="1"/>
        <end position="35"/>
    </location>
</feature>
<evidence type="ECO:0000256" key="1">
    <source>
        <dbReference type="ARBA" id="ARBA00004370"/>
    </source>
</evidence>
<dbReference type="PANTHER" id="PTHR31113">
    <property type="entry name" value="UPF0496 PROTEIN 3-RELATED"/>
    <property type="match status" value="1"/>
</dbReference>
<dbReference type="InterPro" id="IPR007749">
    <property type="entry name" value="DUF677"/>
</dbReference>
<dbReference type="Pfam" id="PF05055">
    <property type="entry name" value="DUF677"/>
    <property type="match status" value="1"/>
</dbReference>
<keyword evidence="4 7" id="KW-1133">Transmembrane helix</keyword>
<evidence type="ECO:0000256" key="6">
    <source>
        <dbReference type="SAM" id="MobiDB-lite"/>
    </source>
</evidence>
<evidence type="ECO:0000256" key="3">
    <source>
        <dbReference type="ARBA" id="ARBA00022692"/>
    </source>
</evidence>
<dbReference type="Proteomes" id="UP001054252">
    <property type="component" value="Unassembled WGS sequence"/>
</dbReference>
<evidence type="ECO:0000313" key="8">
    <source>
        <dbReference type="EMBL" id="GKU90143.1"/>
    </source>
</evidence>
<comment type="caution">
    <text evidence="8">The sequence shown here is derived from an EMBL/GenBank/DDBJ whole genome shotgun (WGS) entry which is preliminary data.</text>
</comment>
<feature type="transmembrane region" description="Helical" evidence="7">
    <location>
        <begin position="242"/>
        <end position="259"/>
    </location>
</feature>
<accession>A0AAV5HMV1</accession>
<evidence type="ECO:0000313" key="9">
    <source>
        <dbReference type="Proteomes" id="UP001054252"/>
    </source>
</evidence>
<dbReference type="PANTHER" id="PTHR31113:SF20">
    <property type="entry name" value="UPF0496 PROTEIN 2-RELATED"/>
    <property type="match status" value="1"/>
</dbReference>
<keyword evidence="9" id="KW-1185">Reference proteome</keyword>
<proteinExistence type="inferred from homology"/>
<comment type="similarity">
    <text evidence="2">Belongs to the UPF0496 family.</text>
</comment>
<evidence type="ECO:0000256" key="7">
    <source>
        <dbReference type="SAM" id="Phobius"/>
    </source>
</evidence>
<keyword evidence="3 7" id="KW-0812">Transmembrane</keyword>
<gene>
    <name evidence="8" type="ORF">SLEP1_g4183</name>
</gene>
<organism evidence="8 9">
    <name type="scientific">Rubroshorea leprosula</name>
    <dbReference type="NCBI Taxonomy" id="152421"/>
    <lineage>
        <taxon>Eukaryota</taxon>
        <taxon>Viridiplantae</taxon>
        <taxon>Streptophyta</taxon>
        <taxon>Embryophyta</taxon>
        <taxon>Tracheophyta</taxon>
        <taxon>Spermatophyta</taxon>
        <taxon>Magnoliopsida</taxon>
        <taxon>eudicotyledons</taxon>
        <taxon>Gunneridae</taxon>
        <taxon>Pentapetalae</taxon>
        <taxon>rosids</taxon>
        <taxon>malvids</taxon>
        <taxon>Malvales</taxon>
        <taxon>Dipterocarpaceae</taxon>
        <taxon>Rubroshorea</taxon>
    </lineage>
</organism>
<evidence type="ECO:0000256" key="4">
    <source>
        <dbReference type="ARBA" id="ARBA00022989"/>
    </source>
</evidence>
<evidence type="ECO:0000256" key="5">
    <source>
        <dbReference type="ARBA" id="ARBA00023136"/>
    </source>
</evidence>
<dbReference type="GO" id="GO:0016020">
    <property type="term" value="C:membrane"/>
    <property type="evidence" value="ECO:0007669"/>
    <property type="project" value="UniProtKB-SubCell"/>
</dbReference>